<feature type="compositionally biased region" description="Low complexity" evidence="1">
    <location>
        <begin position="376"/>
        <end position="385"/>
    </location>
</feature>
<sequence length="391" mass="43474">MQQVWRKRWRNGGWIALGAITLVLLVSAIHAKNNKECTGIEVSFNRDGTNFFVDEKGVVAVLKAYGSIKGEPIENINLKALEERLKADRWIANAELFFDNKQVLQVIVEEKEPVARIFTVEGSSFYIDSACRRLPLSEKLSARIPMFTNFPSNRSTLSRPDSELLASAKDLALFIQADDFWKAQVAQVDITPTGFEMIPTVGSHVVALGKDGNWQQKFDRLFSFYKQVWTQVGFEKYEKLDVQFDGQVVATVKGAKPAKVDSVKARMAYENLLIQVKKLETDSIADNSNNDSFRDSAKVKNPTSTNAQIVNVGGKKILPVKQNISSTASRKLAAKVPQAKVVVVKEKQVNEVVKQGAIKPAVVTKKAEPKKEPKAVMKPNTNVKGKVVKVK</sequence>
<keyword evidence="3" id="KW-1185">Reference proteome</keyword>
<evidence type="ECO:0000313" key="2">
    <source>
        <dbReference type="EMBL" id="GEO10294.1"/>
    </source>
</evidence>
<organism evidence="2 3">
    <name type="scientific">Segetibacter aerophilus</name>
    <dbReference type="NCBI Taxonomy" id="670293"/>
    <lineage>
        <taxon>Bacteria</taxon>
        <taxon>Pseudomonadati</taxon>
        <taxon>Bacteroidota</taxon>
        <taxon>Chitinophagia</taxon>
        <taxon>Chitinophagales</taxon>
        <taxon>Chitinophagaceae</taxon>
        <taxon>Segetibacter</taxon>
    </lineage>
</organism>
<accession>A0A512BEC3</accession>
<evidence type="ECO:0008006" key="4">
    <source>
        <dbReference type="Google" id="ProtNLM"/>
    </source>
</evidence>
<gene>
    <name evidence="2" type="ORF">SAE01_27900</name>
</gene>
<reference evidence="2 3" key="1">
    <citation type="submission" date="2019-07" db="EMBL/GenBank/DDBJ databases">
        <title>Whole genome shotgun sequence of Segetibacter aerophilus NBRC 106135.</title>
        <authorList>
            <person name="Hosoyama A."/>
            <person name="Uohara A."/>
            <person name="Ohji S."/>
            <person name="Ichikawa N."/>
        </authorList>
    </citation>
    <scope>NUCLEOTIDE SEQUENCE [LARGE SCALE GENOMIC DNA]</scope>
    <source>
        <strain evidence="2 3">NBRC 106135</strain>
    </source>
</reference>
<evidence type="ECO:0000256" key="1">
    <source>
        <dbReference type="SAM" id="MobiDB-lite"/>
    </source>
</evidence>
<feature type="region of interest" description="Disordered" evidence="1">
    <location>
        <begin position="366"/>
        <end position="391"/>
    </location>
</feature>
<feature type="compositionally biased region" description="Basic and acidic residues" evidence="1">
    <location>
        <begin position="366"/>
        <end position="375"/>
    </location>
</feature>
<dbReference type="EMBL" id="BJYT01000010">
    <property type="protein sequence ID" value="GEO10294.1"/>
    <property type="molecule type" value="Genomic_DNA"/>
</dbReference>
<dbReference type="OrthoDB" id="1466667at2"/>
<dbReference type="Proteomes" id="UP000321513">
    <property type="component" value="Unassembled WGS sequence"/>
</dbReference>
<evidence type="ECO:0000313" key="3">
    <source>
        <dbReference type="Proteomes" id="UP000321513"/>
    </source>
</evidence>
<name>A0A512BEC3_9BACT</name>
<protein>
    <recommendedName>
        <fullName evidence="4">Cell division protein FtsQ</fullName>
    </recommendedName>
</protein>
<dbReference type="AlphaFoldDB" id="A0A512BEC3"/>
<proteinExistence type="predicted"/>
<dbReference type="RefSeq" id="WP_147204410.1">
    <property type="nucleotide sequence ID" value="NZ_BJYT01000010.1"/>
</dbReference>
<comment type="caution">
    <text evidence="2">The sequence shown here is derived from an EMBL/GenBank/DDBJ whole genome shotgun (WGS) entry which is preliminary data.</text>
</comment>